<organism evidence="2 3">
    <name type="scientific">Clostridium moutaii</name>
    <dbReference type="NCBI Taxonomy" id="3240932"/>
    <lineage>
        <taxon>Bacteria</taxon>
        <taxon>Bacillati</taxon>
        <taxon>Bacillota</taxon>
        <taxon>Clostridia</taxon>
        <taxon>Eubacteriales</taxon>
        <taxon>Clostridiaceae</taxon>
        <taxon>Clostridium</taxon>
    </lineage>
</organism>
<dbReference type="EMBL" id="JBGEWD010000003">
    <property type="protein sequence ID" value="MEY7999578.1"/>
    <property type="molecule type" value="Genomic_DNA"/>
</dbReference>
<protein>
    <submittedName>
        <fullName evidence="2">ATPase</fullName>
    </submittedName>
</protein>
<proteinExistence type="predicted"/>
<keyword evidence="1" id="KW-0175">Coiled coil</keyword>
<evidence type="ECO:0000313" key="2">
    <source>
        <dbReference type="EMBL" id="MEY7999578.1"/>
    </source>
</evidence>
<reference evidence="2 3" key="1">
    <citation type="submission" date="2024-08" db="EMBL/GenBank/DDBJ databases">
        <title>Clostridium lapicellarii sp. nov., and Clostridium renhuaiense sp. nov., two species isolated from the mud in a fermentation cellar used for producing sauce-flavour Chinese liquors.</title>
        <authorList>
            <person name="Yang F."/>
            <person name="Wang H."/>
            <person name="Chen L.Q."/>
            <person name="Zhou N."/>
            <person name="Lu J.J."/>
            <person name="Pu X.X."/>
            <person name="Wan B."/>
            <person name="Wang L."/>
            <person name="Liu S.J."/>
        </authorList>
    </citation>
    <scope>NUCLEOTIDE SEQUENCE [LARGE SCALE GENOMIC DNA]</scope>
    <source>
        <strain evidence="2 3">MT-5</strain>
    </source>
</reference>
<evidence type="ECO:0000256" key="1">
    <source>
        <dbReference type="SAM" id="Coils"/>
    </source>
</evidence>
<evidence type="ECO:0000313" key="3">
    <source>
        <dbReference type="Proteomes" id="UP001564657"/>
    </source>
</evidence>
<sequence length="174" mass="20004">MDAIKLLEYLQEIMDTSAKVPMTGKVMVNKKEIQEILDKIVNCLPGELKKAQWIVEEKDRILTEAVQEADNIKKENLNLLRRQIENHDITKEANIRAQEIISSAQKNAKAIRLGARDYADEMLSQLDSEISDKSNELLTNLKIEFQKILKDVEENIDLKTGSIRANIKELRDMK</sequence>
<feature type="coiled-coil region" evidence="1">
    <location>
        <begin position="55"/>
        <end position="82"/>
    </location>
</feature>
<gene>
    <name evidence="2" type="ORF">AB8U03_05065</name>
</gene>
<dbReference type="RefSeq" id="WP_369703464.1">
    <property type="nucleotide sequence ID" value="NZ_JBGEWD010000003.1"/>
</dbReference>
<keyword evidence="3" id="KW-1185">Reference proteome</keyword>
<comment type="caution">
    <text evidence="2">The sequence shown here is derived from an EMBL/GenBank/DDBJ whole genome shotgun (WGS) entry which is preliminary data.</text>
</comment>
<name>A0ABV4BRZ4_9CLOT</name>
<dbReference type="Proteomes" id="UP001564657">
    <property type="component" value="Unassembled WGS sequence"/>
</dbReference>
<accession>A0ABV4BRZ4</accession>